<comment type="subcellular location">
    <subcellularLocation>
        <location evidence="1">Cell membrane</location>
        <topology evidence="1">Multi-pass membrane protein</topology>
    </subcellularLocation>
</comment>
<evidence type="ECO:0000256" key="6">
    <source>
        <dbReference type="SAM" id="MobiDB-lite"/>
    </source>
</evidence>
<accession>A0A841C0K2</accession>
<proteinExistence type="predicted"/>
<comment type="caution">
    <text evidence="9">The sequence shown here is derived from an EMBL/GenBank/DDBJ whole genome shotgun (WGS) entry which is preliminary data.</text>
</comment>
<keyword evidence="10" id="KW-1185">Reference proteome</keyword>
<dbReference type="GO" id="GO:0022857">
    <property type="term" value="F:transmembrane transporter activity"/>
    <property type="evidence" value="ECO:0007669"/>
    <property type="project" value="InterPro"/>
</dbReference>
<protein>
    <submittedName>
        <fullName evidence="9">MFS family permease</fullName>
    </submittedName>
</protein>
<sequence>MLLVVWIREPLPTEAIGYAAGAFILGSLCGGLVLNSLVRHPSGILALIVGYLVGGAVVAVRAGIPPTLLLLIGVALLAGIAFASVTPAMGTMLSQLVPPGLRARVGAVGATVAYIGIPVGTLGAAIFLERYSSLLLGIGVGGGLLVLAMLVPIFAYRSWGLLNAEVPSPVTLLGAAKLPARLTVTLAYANGEWLIEVRKGRALLGKRHLVKSAEALSMLSMLDVPGVHARVEQALTVDQNEATRQVERMRNELADMEAKLAGLNEMVELTDSRSTAPQVEEPAPEDSTGLATKSAA</sequence>
<feature type="transmembrane region" description="Helical" evidence="7">
    <location>
        <begin position="70"/>
        <end position="93"/>
    </location>
</feature>
<evidence type="ECO:0000256" key="7">
    <source>
        <dbReference type="SAM" id="Phobius"/>
    </source>
</evidence>
<evidence type="ECO:0000313" key="9">
    <source>
        <dbReference type="EMBL" id="MBB5872582.1"/>
    </source>
</evidence>
<evidence type="ECO:0000259" key="8">
    <source>
        <dbReference type="PROSITE" id="PS50850"/>
    </source>
</evidence>
<dbReference type="RefSeq" id="WP_184842447.1">
    <property type="nucleotide sequence ID" value="NZ_JACHMN010000003.1"/>
</dbReference>
<feature type="domain" description="Major facilitator superfamily (MFS) profile" evidence="8">
    <location>
        <begin position="1"/>
        <end position="160"/>
    </location>
</feature>
<keyword evidence="4 7" id="KW-0472">Membrane</keyword>
<gene>
    <name evidence="9" type="ORF">F4553_006016</name>
</gene>
<keyword evidence="3 7" id="KW-1133">Transmembrane helix</keyword>
<evidence type="ECO:0000256" key="5">
    <source>
        <dbReference type="SAM" id="Coils"/>
    </source>
</evidence>
<dbReference type="InterPro" id="IPR020846">
    <property type="entry name" value="MFS_dom"/>
</dbReference>
<keyword evidence="2 7" id="KW-0812">Transmembrane</keyword>
<organism evidence="9 10">
    <name type="scientific">Allocatelliglobosispora scoriae</name>
    <dbReference type="NCBI Taxonomy" id="643052"/>
    <lineage>
        <taxon>Bacteria</taxon>
        <taxon>Bacillati</taxon>
        <taxon>Actinomycetota</taxon>
        <taxon>Actinomycetes</taxon>
        <taxon>Micromonosporales</taxon>
        <taxon>Micromonosporaceae</taxon>
        <taxon>Allocatelliglobosispora</taxon>
    </lineage>
</organism>
<feature type="region of interest" description="Disordered" evidence="6">
    <location>
        <begin position="270"/>
        <end position="296"/>
    </location>
</feature>
<feature type="transmembrane region" description="Helical" evidence="7">
    <location>
        <begin position="15"/>
        <end position="37"/>
    </location>
</feature>
<feature type="transmembrane region" description="Helical" evidence="7">
    <location>
        <begin position="44"/>
        <end position="64"/>
    </location>
</feature>
<evidence type="ECO:0000256" key="3">
    <source>
        <dbReference type="ARBA" id="ARBA00022989"/>
    </source>
</evidence>
<dbReference type="AlphaFoldDB" id="A0A841C0K2"/>
<feature type="coiled-coil region" evidence="5">
    <location>
        <begin position="232"/>
        <end position="266"/>
    </location>
</feature>
<name>A0A841C0K2_9ACTN</name>
<evidence type="ECO:0000256" key="2">
    <source>
        <dbReference type="ARBA" id="ARBA00022692"/>
    </source>
</evidence>
<dbReference type="Proteomes" id="UP000587527">
    <property type="component" value="Unassembled WGS sequence"/>
</dbReference>
<dbReference type="InterPro" id="IPR036259">
    <property type="entry name" value="MFS_trans_sf"/>
</dbReference>
<dbReference type="SUPFAM" id="SSF103473">
    <property type="entry name" value="MFS general substrate transporter"/>
    <property type="match status" value="1"/>
</dbReference>
<evidence type="ECO:0000256" key="4">
    <source>
        <dbReference type="ARBA" id="ARBA00023136"/>
    </source>
</evidence>
<keyword evidence="5" id="KW-0175">Coiled coil</keyword>
<feature type="transmembrane region" description="Helical" evidence="7">
    <location>
        <begin position="134"/>
        <end position="156"/>
    </location>
</feature>
<feature type="transmembrane region" description="Helical" evidence="7">
    <location>
        <begin position="105"/>
        <end position="128"/>
    </location>
</feature>
<evidence type="ECO:0000256" key="1">
    <source>
        <dbReference type="ARBA" id="ARBA00004651"/>
    </source>
</evidence>
<evidence type="ECO:0000313" key="10">
    <source>
        <dbReference type="Proteomes" id="UP000587527"/>
    </source>
</evidence>
<dbReference type="PROSITE" id="PS50850">
    <property type="entry name" value="MFS"/>
    <property type="match status" value="1"/>
</dbReference>
<dbReference type="EMBL" id="JACHMN010000003">
    <property type="protein sequence ID" value="MBB5872582.1"/>
    <property type="molecule type" value="Genomic_DNA"/>
</dbReference>
<reference evidence="9 10" key="1">
    <citation type="submission" date="2020-08" db="EMBL/GenBank/DDBJ databases">
        <title>Sequencing the genomes of 1000 actinobacteria strains.</title>
        <authorList>
            <person name="Klenk H.-P."/>
        </authorList>
    </citation>
    <scope>NUCLEOTIDE SEQUENCE [LARGE SCALE GENOMIC DNA]</scope>
    <source>
        <strain evidence="9 10">DSM 45362</strain>
    </source>
</reference>
<dbReference type="GO" id="GO:0005886">
    <property type="term" value="C:plasma membrane"/>
    <property type="evidence" value="ECO:0007669"/>
    <property type="project" value="UniProtKB-SubCell"/>
</dbReference>
<dbReference type="Gene3D" id="1.20.1250.20">
    <property type="entry name" value="MFS general substrate transporter like domains"/>
    <property type="match status" value="1"/>
</dbReference>